<comment type="pathway">
    <text evidence="1">Siderophore biosynthesis.</text>
</comment>
<keyword evidence="3" id="KW-0597">Phosphoprotein</keyword>
<evidence type="ECO:0000256" key="2">
    <source>
        <dbReference type="ARBA" id="ARBA00022450"/>
    </source>
</evidence>
<dbReference type="EMBL" id="JACBZD010000002">
    <property type="protein sequence ID" value="NYI08245.1"/>
    <property type="molecule type" value="Genomic_DNA"/>
</dbReference>
<comment type="caution">
    <text evidence="5">The sequence shown here is derived from an EMBL/GenBank/DDBJ whole genome shotgun (WGS) entry which is preliminary data.</text>
</comment>
<evidence type="ECO:0000256" key="3">
    <source>
        <dbReference type="ARBA" id="ARBA00022553"/>
    </source>
</evidence>
<dbReference type="Pfam" id="PF00550">
    <property type="entry name" value="PP-binding"/>
    <property type="match status" value="1"/>
</dbReference>
<feature type="domain" description="Carrier" evidence="4">
    <location>
        <begin position="2"/>
        <end position="78"/>
    </location>
</feature>
<reference evidence="5 6" key="1">
    <citation type="submission" date="2020-07" db="EMBL/GenBank/DDBJ databases">
        <title>Sequencing the genomes of 1000 actinobacteria strains.</title>
        <authorList>
            <person name="Klenk H.-P."/>
        </authorList>
    </citation>
    <scope>NUCLEOTIDE SEQUENCE [LARGE SCALE GENOMIC DNA]</scope>
    <source>
        <strain evidence="5 6">DSM 42178</strain>
    </source>
</reference>
<dbReference type="SUPFAM" id="SSF47336">
    <property type="entry name" value="ACP-like"/>
    <property type="match status" value="1"/>
</dbReference>
<evidence type="ECO:0000313" key="6">
    <source>
        <dbReference type="Proteomes" id="UP000567795"/>
    </source>
</evidence>
<evidence type="ECO:0000256" key="1">
    <source>
        <dbReference type="ARBA" id="ARBA00004924"/>
    </source>
</evidence>
<protein>
    <submittedName>
        <fullName evidence="5">Aryl carrier-like protein</fullName>
    </submittedName>
</protein>
<organism evidence="5 6">
    <name type="scientific">Allostreptomyces psammosilenae</name>
    <dbReference type="NCBI Taxonomy" id="1892865"/>
    <lineage>
        <taxon>Bacteria</taxon>
        <taxon>Bacillati</taxon>
        <taxon>Actinomycetota</taxon>
        <taxon>Actinomycetes</taxon>
        <taxon>Kitasatosporales</taxon>
        <taxon>Streptomycetaceae</taxon>
        <taxon>Allostreptomyces</taxon>
    </lineage>
</organism>
<dbReference type="PROSITE" id="PS50075">
    <property type="entry name" value="CARRIER"/>
    <property type="match status" value="1"/>
</dbReference>
<dbReference type="FunFam" id="1.10.1200.10:FF:000021">
    <property type="entry name" value="Isochorismatase"/>
    <property type="match status" value="1"/>
</dbReference>
<evidence type="ECO:0000313" key="5">
    <source>
        <dbReference type="EMBL" id="NYI08245.1"/>
    </source>
</evidence>
<gene>
    <name evidence="5" type="ORF">FHU37_005274</name>
</gene>
<dbReference type="InterPro" id="IPR036736">
    <property type="entry name" value="ACP-like_sf"/>
</dbReference>
<accession>A0A853A1G3</accession>
<dbReference type="Proteomes" id="UP000567795">
    <property type="component" value="Unassembled WGS sequence"/>
</dbReference>
<name>A0A853A1G3_9ACTN</name>
<dbReference type="Gene3D" id="1.10.1200.10">
    <property type="entry name" value="ACP-like"/>
    <property type="match status" value="1"/>
</dbReference>
<dbReference type="InterPro" id="IPR009081">
    <property type="entry name" value="PP-bd_ACP"/>
</dbReference>
<evidence type="ECO:0000259" key="4">
    <source>
        <dbReference type="PROSITE" id="PS50075"/>
    </source>
</evidence>
<dbReference type="AlphaFoldDB" id="A0A853A1G3"/>
<keyword evidence="6" id="KW-1185">Reference proteome</keyword>
<sequence>MTTTPLTRESVRADIAALLGESPADIADDVDLLLLGLDSIRLMTLVERWRRAGVDVSFVDLAERPTLADWWRLLADRLPTA</sequence>
<keyword evidence="2" id="KW-0596">Phosphopantetheine</keyword>
<proteinExistence type="predicted"/>
<dbReference type="RefSeq" id="WP_179817097.1">
    <property type="nucleotide sequence ID" value="NZ_JACBZD010000002.1"/>
</dbReference>